<dbReference type="KEGG" id="psoj:PHYSODRAFT_508682"/>
<dbReference type="Proteomes" id="UP000002640">
    <property type="component" value="Unassembled WGS sequence"/>
</dbReference>
<evidence type="ECO:0000313" key="2">
    <source>
        <dbReference type="Proteomes" id="UP000002640"/>
    </source>
</evidence>
<sequence length="79" mass="8470">CTNKAIDGAASNGHLDVVKWFGGTDVAYNSSHAIDGAATGGHLHVGQWLNDNYPEIACTSSAMVEYDELSDLTYLLYAY</sequence>
<evidence type="ECO:0000313" key="1">
    <source>
        <dbReference type="EMBL" id="EGZ14862.1"/>
    </source>
</evidence>
<dbReference type="PANTHER" id="PTHR46586">
    <property type="entry name" value="ANKYRIN REPEAT-CONTAINING PROTEIN"/>
    <property type="match status" value="1"/>
</dbReference>
<dbReference type="GeneID" id="20658899"/>
<dbReference type="SUPFAM" id="SSF48403">
    <property type="entry name" value="Ankyrin repeat"/>
    <property type="match status" value="1"/>
</dbReference>
<dbReference type="PANTHER" id="PTHR46586:SF3">
    <property type="entry name" value="ANKYRIN REPEAT-CONTAINING PROTEIN"/>
    <property type="match status" value="1"/>
</dbReference>
<dbReference type="EMBL" id="JH159155">
    <property type="protein sequence ID" value="EGZ14862.1"/>
    <property type="molecule type" value="Genomic_DNA"/>
</dbReference>
<dbReference type="SMR" id="G4ZK58"/>
<dbReference type="RefSeq" id="XP_009528611.1">
    <property type="nucleotide sequence ID" value="XM_009530316.1"/>
</dbReference>
<protein>
    <submittedName>
        <fullName evidence="1">Uncharacterized protein</fullName>
    </submittedName>
</protein>
<dbReference type="AlphaFoldDB" id="G4ZK58"/>
<dbReference type="InterPro" id="IPR052050">
    <property type="entry name" value="SecEffector_AnkRepeat"/>
</dbReference>
<name>G4ZK58_PHYSP</name>
<feature type="non-terminal residue" evidence="1">
    <location>
        <position position="1"/>
    </location>
</feature>
<gene>
    <name evidence="1" type="ORF">PHYSODRAFT_508682</name>
</gene>
<proteinExistence type="predicted"/>
<reference evidence="1 2" key="1">
    <citation type="journal article" date="2006" name="Science">
        <title>Phytophthora genome sequences uncover evolutionary origins and mechanisms of pathogenesis.</title>
        <authorList>
            <person name="Tyler B.M."/>
            <person name="Tripathy S."/>
            <person name="Zhang X."/>
            <person name="Dehal P."/>
            <person name="Jiang R.H."/>
            <person name="Aerts A."/>
            <person name="Arredondo F.D."/>
            <person name="Baxter L."/>
            <person name="Bensasson D."/>
            <person name="Beynon J.L."/>
            <person name="Chapman J."/>
            <person name="Damasceno C.M."/>
            <person name="Dorrance A.E."/>
            <person name="Dou D."/>
            <person name="Dickerman A.W."/>
            <person name="Dubchak I.L."/>
            <person name="Garbelotto M."/>
            <person name="Gijzen M."/>
            <person name="Gordon S.G."/>
            <person name="Govers F."/>
            <person name="Grunwald N.J."/>
            <person name="Huang W."/>
            <person name="Ivors K.L."/>
            <person name="Jones R.W."/>
            <person name="Kamoun S."/>
            <person name="Krampis K."/>
            <person name="Lamour K.H."/>
            <person name="Lee M.K."/>
            <person name="McDonald W.H."/>
            <person name="Medina M."/>
            <person name="Meijer H.J."/>
            <person name="Nordberg E.K."/>
            <person name="Maclean D.J."/>
            <person name="Ospina-Giraldo M.D."/>
            <person name="Morris P.F."/>
            <person name="Phuntumart V."/>
            <person name="Putnam N.H."/>
            <person name="Rash S."/>
            <person name="Rose J.K."/>
            <person name="Sakihama Y."/>
            <person name="Salamov A.A."/>
            <person name="Savidor A."/>
            <person name="Scheuring C.F."/>
            <person name="Smith B.M."/>
            <person name="Sobral B.W."/>
            <person name="Terry A."/>
            <person name="Torto-Alalibo T.A."/>
            <person name="Win J."/>
            <person name="Xu Z."/>
            <person name="Zhang H."/>
            <person name="Grigoriev I.V."/>
            <person name="Rokhsar D.S."/>
            <person name="Boore J.L."/>
        </authorList>
    </citation>
    <scope>NUCLEOTIDE SEQUENCE [LARGE SCALE GENOMIC DNA]</scope>
    <source>
        <strain evidence="1 2">P6497</strain>
    </source>
</reference>
<dbReference type="InterPro" id="IPR036770">
    <property type="entry name" value="Ankyrin_rpt-contain_sf"/>
</dbReference>
<dbReference type="InParanoid" id="G4ZK58"/>
<accession>G4ZK58</accession>
<keyword evidence="2" id="KW-1185">Reference proteome</keyword>
<organism evidence="1 2">
    <name type="scientific">Phytophthora sojae (strain P6497)</name>
    <name type="common">Soybean stem and root rot agent</name>
    <name type="synonym">Phytophthora megasperma f. sp. glycines</name>
    <dbReference type="NCBI Taxonomy" id="1094619"/>
    <lineage>
        <taxon>Eukaryota</taxon>
        <taxon>Sar</taxon>
        <taxon>Stramenopiles</taxon>
        <taxon>Oomycota</taxon>
        <taxon>Peronosporomycetes</taxon>
        <taxon>Peronosporales</taxon>
        <taxon>Peronosporaceae</taxon>
        <taxon>Phytophthora</taxon>
    </lineage>
</organism>